<dbReference type="InterPro" id="IPR036291">
    <property type="entry name" value="NAD(P)-bd_dom_sf"/>
</dbReference>
<proteinExistence type="inferred from homology"/>
<reference evidence="5" key="1">
    <citation type="journal article" date="2019" name="Int. J. Syst. Evol. Microbiol.">
        <title>The Global Catalogue of Microorganisms (GCM) 10K type strain sequencing project: providing services to taxonomists for standard genome sequencing and annotation.</title>
        <authorList>
            <consortium name="The Broad Institute Genomics Platform"/>
            <consortium name="The Broad Institute Genome Sequencing Center for Infectious Disease"/>
            <person name="Wu L."/>
            <person name="Ma J."/>
        </authorList>
    </citation>
    <scope>NUCLEOTIDE SEQUENCE [LARGE SCALE GENOMIC DNA]</scope>
    <source>
        <strain evidence="5">CCTCC AB 2013263</strain>
    </source>
</reference>
<dbReference type="EC" id="1.-.-.-" evidence="4"/>
<name>A0ABV8A9B6_9DEIO</name>
<evidence type="ECO:0000256" key="1">
    <source>
        <dbReference type="ARBA" id="ARBA00006484"/>
    </source>
</evidence>
<dbReference type="PRINTS" id="PR00080">
    <property type="entry name" value="SDRFAMILY"/>
</dbReference>
<evidence type="ECO:0000256" key="3">
    <source>
        <dbReference type="RuleBase" id="RU000363"/>
    </source>
</evidence>
<dbReference type="Pfam" id="PF00106">
    <property type="entry name" value="adh_short"/>
    <property type="match status" value="1"/>
</dbReference>
<evidence type="ECO:0000256" key="2">
    <source>
        <dbReference type="ARBA" id="ARBA00023002"/>
    </source>
</evidence>
<dbReference type="InterPro" id="IPR002347">
    <property type="entry name" value="SDR_fam"/>
</dbReference>
<accession>A0ABV8A9B6</accession>
<dbReference type="RefSeq" id="WP_380077040.1">
    <property type="nucleotide sequence ID" value="NZ_JBHRZF010000095.1"/>
</dbReference>
<sequence>MTSSFPLSGRVVAVTGASKGIGLGIVERLVAQGASVVAGARDVSNVERDGAVFLPLDVTSEESVAEFAQAARSAGVDSLVNNAGVGSFMPVQQITIEEYRRVMDTNVLGTILMTKALVPHFQYRHAEGRVSHLINITSDVSTRTFAGGALYTASKYAQRAVTHALAHEGHAYGLRVTEVRPGMVDTYFNDSQQGDPEKAAWLKPADIANAVAYALSVPEHVRVDEILLHPVVQDVAY</sequence>
<dbReference type="CDD" id="cd05233">
    <property type="entry name" value="SDR_c"/>
    <property type="match status" value="1"/>
</dbReference>
<evidence type="ECO:0000313" key="4">
    <source>
        <dbReference type="EMBL" id="MFC3860777.1"/>
    </source>
</evidence>
<dbReference type="PANTHER" id="PTHR43115">
    <property type="entry name" value="DEHYDROGENASE/REDUCTASE SDR FAMILY MEMBER 11"/>
    <property type="match status" value="1"/>
</dbReference>
<evidence type="ECO:0000313" key="5">
    <source>
        <dbReference type="Proteomes" id="UP001595748"/>
    </source>
</evidence>
<dbReference type="EMBL" id="JBHRZF010000095">
    <property type="protein sequence ID" value="MFC3860777.1"/>
    <property type="molecule type" value="Genomic_DNA"/>
</dbReference>
<dbReference type="GO" id="GO:0016491">
    <property type="term" value="F:oxidoreductase activity"/>
    <property type="evidence" value="ECO:0007669"/>
    <property type="project" value="UniProtKB-KW"/>
</dbReference>
<keyword evidence="2 4" id="KW-0560">Oxidoreductase</keyword>
<dbReference type="Gene3D" id="3.40.50.720">
    <property type="entry name" value="NAD(P)-binding Rossmann-like Domain"/>
    <property type="match status" value="1"/>
</dbReference>
<keyword evidence="5" id="KW-1185">Reference proteome</keyword>
<gene>
    <name evidence="4" type="ORF">ACFOPQ_08370</name>
</gene>
<organism evidence="4 5">
    <name type="scientific">Deinococcus antarcticus</name>
    <dbReference type="NCBI Taxonomy" id="1298767"/>
    <lineage>
        <taxon>Bacteria</taxon>
        <taxon>Thermotogati</taxon>
        <taxon>Deinococcota</taxon>
        <taxon>Deinococci</taxon>
        <taxon>Deinococcales</taxon>
        <taxon>Deinococcaceae</taxon>
        <taxon>Deinococcus</taxon>
    </lineage>
</organism>
<protein>
    <submittedName>
        <fullName evidence="4">SDR family oxidoreductase</fullName>
        <ecNumber evidence="4">1.-.-.-</ecNumber>
    </submittedName>
</protein>
<comment type="similarity">
    <text evidence="1 3">Belongs to the short-chain dehydrogenases/reductases (SDR) family.</text>
</comment>
<dbReference type="PRINTS" id="PR00081">
    <property type="entry name" value="GDHRDH"/>
</dbReference>
<dbReference type="SUPFAM" id="SSF51735">
    <property type="entry name" value="NAD(P)-binding Rossmann-fold domains"/>
    <property type="match status" value="1"/>
</dbReference>
<dbReference type="PANTHER" id="PTHR43115:SF4">
    <property type="entry name" value="DEHYDROGENASE_REDUCTASE SDR FAMILY MEMBER 11"/>
    <property type="match status" value="1"/>
</dbReference>
<comment type="caution">
    <text evidence="4">The sequence shown here is derived from an EMBL/GenBank/DDBJ whole genome shotgun (WGS) entry which is preliminary data.</text>
</comment>
<dbReference type="Proteomes" id="UP001595748">
    <property type="component" value="Unassembled WGS sequence"/>
</dbReference>